<sequence>MAFDHRTLDEALSAVCRQESEMEQYLEEKKASQKRSAPPFQWQDKKKASYQSPQHPVATSSQQAVTPRSLDVRHSDKKMCPHCGRAHGGTECWKLVGKRDIQRGAPAPAATIVAAAAPAIGRPGTPRAQARVFDLAREDVEQEEYVTKGTVLFMGVYARVFFDTGATHSFIFERFAKQLSIESGVVAEELEVPLSVHTPAGEVQGWSGNEIGPAAVQLELAARGGR</sequence>
<organism evidence="2 3">
    <name type="scientific">Colocasia esculenta</name>
    <name type="common">Wild taro</name>
    <name type="synonym">Arum esculentum</name>
    <dbReference type="NCBI Taxonomy" id="4460"/>
    <lineage>
        <taxon>Eukaryota</taxon>
        <taxon>Viridiplantae</taxon>
        <taxon>Streptophyta</taxon>
        <taxon>Embryophyta</taxon>
        <taxon>Tracheophyta</taxon>
        <taxon>Spermatophyta</taxon>
        <taxon>Magnoliopsida</taxon>
        <taxon>Liliopsida</taxon>
        <taxon>Araceae</taxon>
        <taxon>Aroideae</taxon>
        <taxon>Colocasieae</taxon>
        <taxon>Colocasia</taxon>
    </lineage>
</organism>
<dbReference type="Proteomes" id="UP000652761">
    <property type="component" value="Unassembled WGS sequence"/>
</dbReference>
<proteinExistence type="predicted"/>
<dbReference type="CDD" id="cd00303">
    <property type="entry name" value="retropepsin_like"/>
    <property type="match status" value="1"/>
</dbReference>
<protein>
    <recommendedName>
        <fullName evidence="4">Gag-pol polyprotein</fullName>
    </recommendedName>
</protein>
<dbReference type="AlphaFoldDB" id="A0A843X510"/>
<dbReference type="EMBL" id="NMUH01005391">
    <property type="protein sequence ID" value="MQM12654.1"/>
    <property type="molecule type" value="Genomic_DNA"/>
</dbReference>
<name>A0A843X510_COLES</name>
<evidence type="ECO:0000313" key="2">
    <source>
        <dbReference type="EMBL" id="MQM12654.1"/>
    </source>
</evidence>
<comment type="caution">
    <text evidence="2">The sequence shown here is derived from an EMBL/GenBank/DDBJ whole genome shotgun (WGS) entry which is preliminary data.</text>
</comment>
<feature type="compositionally biased region" description="Polar residues" evidence="1">
    <location>
        <begin position="49"/>
        <end position="66"/>
    </location>
</feature>
<accession>A0A843X510</accession>
<feature type="region of interest" description="Disordered" evidence="1">
    <location>
        <begin position="26"/>
        <end position="75"/>
    </location>
</feature>
<evidence type="ECO:0008006" key="4">
    <source>
        <dbReference type="Google" id="ProtNLM"/>
    </source>
</evidence>
<dbReference type="Pfam" id="PF08284">
    <property type="entry name" value="RVP_2"/>
    <property type="match status" value="1"/>
</dbReference>
<dbReference type="Gene3D" id="2.40.70.10">
    <property type="entry name" value="Acid Proteases"/>
    <property type="match status" value="1"/>
</dbReference>
<evidence type="ECO:0000313" key="3">
    <source>
        <dbReference type="Proteomes" id="UP000652761"/>
    </source>
</evidence>
<dbReference type="OrthoDB" id="1751327at2759"/>
<reference evidence="2" key="1">
    <citation type="submission" date="2017-07" db="EMBL/GenBank/DDBJ databases">
        <title>Taro Niue Genome Assembly and Annotation.</title>
        <authorList>
            <person name="Atibalentja N."/>
            <person name="Keating K."/>
            <person name="Fields C.J."/>
        </authorList>
    </citation>
    <scope>NUCLEOTIDE SEQUENCE</scope>
    <source>
        <strain evidence="2">Niue_2</strain>
        <tissue evidence="2">Leaf</tissue>
    </source>
</reference>
<keyword evidence="3" id="KW-1185">Reference proteome</keyword>
<dbReference type="InterPro" id="IPR021109">
    <property type="entry name" value="Peptidase_aspartic_dom_sf"/>
</dbReference>
<gene>
    <name evidence="2" type="ORF">Taro_045572</name>
</gene>
<evidence type="ECO:0000256" key="1">
    <source>
        <dbReference type="SAM" id="MobiDB-lite"/>
    </source>
</evidence>